<evidence type="ECO:0000313" key="1">
    <source>
        <dbReference type="EMBL" id="OJJ61532.1"/>
    </source>
</evidence>
<dbReference type="VEuPathDB" id="FungiDB:ASPSYDRAFT_30017"/>
<dbReference type="STRING" id="1036612.A0A1L9TQ35"/>
<accession>A0A1L9TQ35</accession>
<dbReference type="OrthoDB" id="5040840at2759"/>
<sequence>MSEQALDKCLVTKHRWPKLVEDITQLGRWLSLRMLGLATSRAAPQLIKKVGNYIQNIQDTQDSLRQRAPSSAIGALAAIVSQLQISLNAGGSAADSYLKGAEQATGVFLESQIADSEISEDLYSGRESQRSGDAETARQHFNREGDYSRVGMAYRRCVEDELGVVARQVRAGLSTPLDDDDRRRQIASRALNFFCEIGQFDEARRWLSFLSHWPDWWRKEKQEWLSLRRIAQVEEGMGELRSALSKYEKAIRVFESQHQRLSLDELKVAFAGDSSTRALFFDCIRTAVTLRDRPTTSPREAEELEAKVFEMAERNKARSLLDLMGGGMVGRSSSSESSSALRCWRRLSAYRSSSSTKPVKTNFSLDLSASTSPMSSWNHSTSS</sequence>
<evidence type="ECO:0000313" key="2">
    <source>
        <dbReference type="Proteomes" id="UP000184356"/>
    </source>
</evidence>
<dbReference type="RefSeq" id="XP_040705338.1">
    <property type="nucleotide sequence ID" value="XM_040844719.1"/>
</dbReference>
<dbReference type="EMBL" id="KV878584">
    <property type="protein sequence ID" value="OJJ61532.1"/>
    <property type="molecule type" value="Genomic_DNA"/>
</dbReference>
<organism evidence="1 2">
    <name type="scientific">Aspergillus sydowii CBS 593.65</name>
    <dbReference type="NCBI Taxonomy" id="1036612"/>
    <lineage>
        <taxon>Eukaryota</taxon>
        <taxon>Fungi</taxon>
        <taxon>Dikarya</taxon>
        <taxon>Ascomycota</taxon>
        <taxon>Pezizomycotina</taxon>
        <taxon>Eurotiomycetes</taxon>
        <taxon>Eurotiomycetidae</taxon>
        <taxon>Eurotiales</taxon>
        <taxon>Aspergillaceae</taxon>
        <taxon>Aspergillus</taxon>
        <taxon>Aspergillus subgen. Nidulantes</taxon>
    </lineage>
</organism>
<dbReference type="AlphaFoldDB" id="A0A1L9TQ35"/>
<gene>
    <name evidence="1" type="ORF">ASPSYDRAFT_30017</name>
</gene>
<reference evidence="2" key="1">
    <citation type="journal article" date="2017" name="Genome Biol.">
        <title>Comparative genomics reveals high biological diversity and specific adaptations in the industrially and medically important fungal genus Aspergillus.</title>
        <authorList>
            <person name="de Vries R.P."/>
            <person name="Riley R."/>
            <person name="Wiebenga A."/>
            <person name="Aguilar-Osorio G."/>
            <person name="Amillis S."/>
            <person name="Uchima C.A."/>
            <person name="Anderluh G."/>
            <person name="Asadollahi M."/>
            <person name="Askin M."/>
            <person name="Barry K."/>
            <person name="Battaglia E."/>
            <person name="Bayram O."/>
            <person name="Benocci T."/>
            <person name="Braus-Stromeyer S.A."/>
            <person name="Caldana C."/>
            <person name="Canovas D."/>
            <person name="Cerqueira G.C."/>
            <person name="Chen F."/>
            <person name="Chen W."/>
            <person name="Choi C."/>
            <person name="Clum A."/>
            <person name="Dos Santos R.A."/>
            <person name="Damasio A.R."/>
            <person name="Diallinas G."/>
            <person name="Emri T."/>
            <person name="Fekete E."/>
            <person name="Flipphi M."/>
            <person name="Freyberg S."/>
            <person name="Gallo A."/>
            <person name="Gournas C."/>
            <person name="Habgood R."/>
            <person name="Hainaut M."/>
            <person name="Harispe M.L."/>
            <person name="Henrissat B."/>
            <person name="Hilden K.S."/>
            <person name="Hope R."/>
            <person name="Hossain A."/>
            <person name="Karabika E."/>
            <person name="Karaffa L."/>
            <person name="Karanyi Z."/>
            <person name="Krasevec N."/>
            <person name="Kuo A."/>
            <person name="Kusch H."/>
            <person name="LaButti K."/>
            <person name="Lagendijk E.L."/>
            <person name="Lapidus A."/>
            <person name="Levasseur A."/>
            <person name="Lindquist E."/>
            <person name="Lipzen A."/>
            <person name="Logrieco A.F."/>
            <person name="MacCabe A."/>
            <person name="Maekelae M.R."/>
            <person name="Malavazi I."/>
            <person name="Melin P."/>
            <person name="Meyer V."/>
            <person name="Mielnichuk N."/>
            <person name="Miskei M."/>
            <person name="Molnar A.P."/>
            <person name="Mule G."/>
            <person name="Ngan C.Y."/>
            <person name="Orejas M."/>
            <person name="Orosz E."/>
            <person name="Ouedraogo J.P."/>
            <person name="Overkamp K.M."/>
            <person name="Park H.-S."/>
            <person name="Perrone G."/>
            <person name="Piumi F."/>
            <person name="Punt P.J."/>
            <person name="Ram A.F."/>
            <person name="Ramon A."/>
            <person name="Rauscher S."/>
            <person name="Record E."/>
            <person name="Riano-Pachon D.M."/>
            <person name="Robert V."/>
            <person name="Roehrig J."/>
            <person name="Ruller R."/>
            <person name="Salamov A."/>
            <person name="Salih N.S."/>
            <person name="Samson R.A."/>
            <person name="Sandor E."/>
            <person name="Sanguinetti M."/>
            <person name="Schuetze T."/>
            <person name="Sepcic K."/>
            <person name="Shelest E."/>
            <person name="Sherlock G."/>
            <person name="Sophianopoulou V."/>
            <person name="Squina F.M."/>
            <person name="Sun H."/>
            <person name="Susca A."/>
            <person name="Todd R.B."/>
            <person name="Tsang A."/>
            <person name="Unkles S.E."/>
            <person name="van de Wiele N."/>
            <person name="van Rossen-Uffink D."/>
            <person name="Oliveira J.V."/>
            <person name="Vesth T.C."/>
            <person name="Visser J."/>
            <person name="Yu J.-H."/>
            <person name="Zhou M."/>
            <person name="Andersen M.R."/>
            <person name="Archer D.B."/>
            <person name="Baker S.E."/>
            <person name="Benoit I."/>
            <person name="Brakhage A.A."/>
            <person name="Braus G.H."/>
            <person name="Fischer R."/>
            <person name="Frisvad J.C."/>
            <person name="Goldman G.H."/>
            <person name="Houbraken J."/>
            <person name="Oakley B."/>
            <person name="Pocsi I."/>
            <person name="Scazzocchio C."/>
            <person name="Seiboth B."/>
            <person name="vanKuyk P.A."/>
            <person name="Wortman J."/>
            <person name="Dyer P.S."/>
            <person name="Grigoriev I.V."/>
        </authorList>
    </citation>
    <scope>NUCLEOTIDE SEQUENCE [LARGE SCALE GENOMIC DNA]</scope>
    <source>
        <strain evidence="2">CBS 593.65</strain>
    </source>
</reference>
<dbReference type="Proteomes" id="UP000184356">
    <property type="component" value="Unassembled WGS sequence"/>
</dbReference>
<protein>
    <submittedName>
        <fullName evidence="1">Uncharacterized protein</fullName>
    </submittedName>
</protein>
<proteinExistence type="predicted"/>
<dbReference type="GeneID" id="63760792"/>
<name>A0A1L9TQ35_9EURO</name>
<keyword evidence="2" id="KW-1185">Reference proteome</keyword>